<reference evidence="1 2" key="1">
    <citation type="journal article" date="2012" name="BMC Genomics">
        <title>Comparative genomic analysis and phylogenetic position of Theileria equi.</title>
        <authorList>
            <person name="Kappmeyer L.S."/>
            <person name="Thiagarajan M."/>
            <person name="Herndon D.R."/>
            <person name="Ramsay J.D."/>
            <person name="Caler E."/>
            <person name="Djikeng A."/>
            <person name="Gillespie J.J."/>
            <person name="Lau A.O."/>
            <person name="Roalson E.H."/>
            <person name="Silva J.C."/>
            <person name="Silva M.G."/>
            <person name="Suarez C.E."/>
            <person name="Ueti M.W."/>
            <person name="Nene V.M."/>
            <person name="Mealey R.H."/>
            <person name="Knowles D.P."/>
            <person name="Brayton K.A."/>
        </authorList>
    </citation>
    <scope>NUCLEOTIDE SEQUENCE [LARGE SCALE GENOMIC DNA]</scope>
    <source>
        <strain evidence="1 2">WA</strain>
    </source>
</reference>
<dbReference type="AlphaFoldDB" id="L0AZV3"/>
<dbReference type="Proteomes" id="UP000031512">
    <property type="component" value="Chromosome 1"/>
</dbReference>
<dbReference type="GO" id="GO:0006891">
    <property type="term" value="P:intra-Golgi vesicle-mediated transport"/>
    <property type="evidence" value="ECO:0007669"/>
    <property type="project" value="InterPro"/>
</dbReference>
<gene>
    <name evidence="1" type="ORF">BEWA_033860</name>
</gene>
<dbReference type="RefSeq" id="XP_004830197.1">
    <property type="nucleotide sequence ID" value="XM_004830140.1"/>
</dbReference>
<dbReference type="GO" id="GO:0017119">
    <property type="term" value="C:Golgi transport complex"/>
    <property type="evidence" value="ECO:0007669"/>
    <property type="project" value="InterPro"/>
</dbReference>
<dbReference type="OrthoDB" id="359818at2759"/>
<dbReference type="GeneID" id="15803618"/>
<dbReference type="InterPro" id="IPR019465">
    <property type="entry name" value="Cog5"/>
</dbReference>
<proteinExistence type="predicted"/>
<evidence type="ECO:0000313" key="1">
    <source>
        <dbReference type="EMBL" id="AFZ80531.1"/>
    </source>
</evidence>
<protein>
    <submittedName>
        <fullName evidence="1">Uncharacterized protein</fullName>
    </submittedName>
</protein>
<dbReference type="EMBL" id="CP001669">
    <property type="protein sequence ID" value="AFZ80531.1"/>
    <property type="molecule type" value="Genomic_DNA"/>
</dbReference>
<dbReference type="PANTHER" id="PTHR13228:SF3">
    <property type="entry name" value="CONSERVED OLIGOMERIC GOLGI COMPLEX SUBUNIT 5"/>
    <property type="match status" value="1"/>
</dbReference>
<name>L0AZV3_THEEQ</name>
<dbReference type="eggNOG" id="ENOG502TN3U">
    <property type="taxonomic scope" value="Eukaryota"/>
</dbReference>
<dbReference type="PANTHER" id="PTHR13228">
    <property type="entry name" value="CONSERVED OLIGOMERIC GOLGI COMPLEX COMPONENT 5"/>
    <property type="match status" value="1"/>
</dbReference>
<keyword evidence="2" id="KW-1185">Reference proteome</keyword>
<dbReference type="KEGG" id="beq:BEWA_033860"/>
<evidence type="ECO:0000313" key="2">
    <source>
        <dbReference type="Proteomes" id="UP000031512"/>
    </source>
</evidence>
<dbReference type="VEuPathDB" id="PiroplasmaDB:BEWA_033860"/>
<organism evidence="1 2">
    <name type="scientific">Theileria equi strain WA</name>
    <dbReference type="NCBI Taxonomy" id="1537102"/>
    <lineage>
        <taxon>Eukaryota</taxon>
        <taxon>Sar</taxon>
        <taxon>Alveolata</taxon>
        <taxon>Apicomplexa</taxon>
        <taxon>Aconoidasida</taxon>
        <taxon>Piroplasmida</taxon>
        <taxon>Theileriidae</taxon>
        <taxon>Theileria</taxon>
    </lineage>
</organism>
<sequence length="829" mass="94839">MDETTNLTNDIHLEDILVDQDAIYTCRCILKCYESDTGTKGIDKINGPSSSYIVSSVKNGMDGIKSSIDSIDHAISVLDSLLHKTVINDTSDIIQSFDEVNKYSKLIDDTNQSICEISEDVKNKFSDLVSLYNSIDLDKKALERLYKVHEYSSECKRVIKILQMLHERVVCLGNSPNDFVKLLLISCQYNIIAEKIFSLEKTDILHVILDYSMTFKSAIIKKCTNHGIMSVFSSSESLSKVNEKILVIVHHIFKEFSTSSKYILELIESLIRGTSDCIKLKEILPCNESNPDWQQLLISQVSEFLEKYITNQRGLYLICKTSKLPLHEKLEKGEKELLKAFMGKMAHAGSQDPFSYCELYSKRCIGLLQITLSHLNEENGQYDIPMLIPELISLGESAHSELSHMDIPFNMYKYYFKIICEDYAKTFLSVAAKRIIPMSKLMFSNCIGLLPHLERGNRSSGINDHDMNLCAILLVNLPVKNEISNVIYEFLERSKMCEPIFKQIQSIVASALENILADVSQIRSNSGTRLSLNDGGSKIVLCKPNEAQCLNAKLHQLVYVMIHRIESNFGSFIDKKSPFWKVIESGRETPLINHWADDVGETIWHTFSYISTAGNIEFSWKTQQLLISTQHVIKICNFLRETYFDPLVPVGQFELLKKFATHTISSFITYAISIWPLDENEQIMLLNSTTELEFALSEILRELPKFEADCISTFRRLIFLTNDELFSMSELQNSSENTLLLPKDIIALHVAVRLLRRPGLHDLQSWALNSPLHKFLDTNNIHSMMRLFKNSFFQQEPGQLTPHIYDYLSSFEHIEHDMELYNKALAYIK</sequence>
<accession>L0AZV3</accession>